<reference evidence="2 3" key="1">
    <citation type="submission" date="2024-04" db="EMBL/GenBank/DDBJ databases">
        <authorList>
            <person name="Rising A."/>
            <person name="Reimegard J."/>
            <person name="Sonavane S."/>
            <person name="Akerstrom W."/>
            <person name="Nylinder S."/>
            <person name="Hedman E."/>
            <person name="Kallberg Y."/>
        </authorList>
    </citation>
    <scope>NUCLEOTIDE SEQUENCE [LARGE SCALE GENOMIC DNA]</scope>
</reference>
<dbReference type="EMBL" id="CAXIEN010000154">
    <property type="protein sequence ID" value="CAL1282251.1"/>
    <property type="molecule type" value="Genomic_DNA"/>
</dbReference>
<evidence type="ECO:0000313" key="2">
    <source>
        <dbReference type="EMBL" id="CAL1282251.1"/>
    </source>
</evidence>
<feature type="region of interest" description="Disordered" evidence="1">
    <location>
        <begin position="1"/>
        <end position="46"/>
    </location>
</feature>
<feature type="compositionally biased region" description="Basic and acidic residues" evidence="1">
    <location>
        <begin position="1"/>
        <end position="11"/>
    </location>
</feature>
<keyword evidence="3" id="KW-1185">Reference proteome</keyword>
<evidence type="ECO:0000313" key="3">
    <source>
        <dbReference type="Proteomes" id="UP001497382"/>
    </source>
</evidence>
<accession>A0AAV2AE91</accession>
<dbReference type="Proteomes" id="UP001497382">
    <property type="component" value="Unassembled WGS sequence"/>
</dbReference>
<gene>
    <name evidence="2" type="ORF">LARSCL_LOCUS11996</name>
</gene>
<protein>
    <submittedName>
        <fullName evidence="2">Uncharacterized protein</fullName>
    </submittedName>
</protein>
<comment type="caution">
    <text evidence="2">The sequence shown here is derived from an EMBL/GenBank/DDBJ whole genome shotgun (WGS) entry which is preliminary data.</text>
</comment>
<feature type="compositionally biased region" description="Basic and acidic residues" evidence="1">
    <location>
        <begin position="94"/>
        <end position="113"/>
    </location>
</feature>
<feature type="region of interest" description="Disordered" evidence="1">
    <location>
        <begin position="76"/>
        <end position="140"/>
    </location>
</feature>
<dbReference type="AlphaFoldDB" id="A0AAV2AE91"/>
<name>A0AAV2AE91_9ARAC</name>
<sequence length="245" mass="27135">MPRENNYHEQLLEETLNGSSPTDESSEDAIVEEQTPRKNYSQEEVEDIDNDIKAFITVMKLAPSDSLFATDTEKALNSGLEEDERGSSSGTKKAVREDKGNKRRVSFADEGPRKKAKVSCGMNELEDPEKPSCSSSITPAANEISSDEDCIYYDIDDDDFPFMNMEEIPLGFMPQHSMLNEEPASLPDEQLIAAEDNDNVGISNTYEELRFSEEKVDLQDSATGTEFMLFDEVVSGGLGSGCDPD</sequence>
<proteinExistence type="predicted"/>
<organism evidence="2 3">
    <name type="scientific">Larinioides sclopetarius</name>
    <dbReference type="NCBI Taxonomy" id="280406"/>
    <lineage>
        <taxon>Eukaryota</taxon>
        <taxon>Metazoa</taxon>
        <taxon>Ecdysozoa</taxon>
        <taxon>Arthropoda</taxon>
        <taxon>Chelicerata</taxon>
        <taxon>Arachnida</taxon>
        <taxon>Araneae</taxon>
        <taxon>Araneomorphae</taxon>
        <taxon>Entelegynae</taxon>
        <taxon>Araneoidea</taxon>
        <taxon>Araneidae</taxon>
        <taxon>Larinioides</taxon>
    </lineage>
</organism>
<evidence type="ECO:0000256" key="1">
    <source>
        <dbReference type="SAM" id="MobiDB-lite"/>
    </source>
</evidence>